<reference evidence="4" key="2">
    <citation type="journal article" date="2021" name="PeerJ">
        <title>Extensive microbial diversity within the chicken gut microbiome revealed by metagenomics and culture.</title>
        <authorList>
            <person name="Gilroy R."/>
            <person name="Ravi A."/>
            <person name="Getino M."/>
            <person name="Pursley I."/>
            <person name="Horton D.L."/>
            <person name="Alikhan N.F."/>
            <person name="Baker D."/>
            <person name="Gharbi K."/>
            <person name="Hall N."/>
            <person name="Watson M."/>
            <person name="Adriaenssens E.M."/>
            <person name="Foster-Nyarko E."/>
            <person name="Jarju S."/>
            <person name="Secka A."/>
            <person name="Antonio M."/>
            <person name="Oren A."/>
            <person name="Chaudhuri R.R."/>
            <person name="La Ragione R."/>
            <person name="Hildebrand F."/>
            <person name="Pallen M.J."/>
        </authorList>
    </citation>
    <scope>NUCLEOTIDE SEQUENCE</scope>
    <source>
        <strain evidence="4">CHK147-3167</strain>
    </source>
</reference>
<dbReference type="PANTHER" id="PTHR22916:SF51">
    <property type="entry name" value="GLYCOSYLTRANSFERASE EPSH-RELATED"/>
    <property type="match status" value="1"/>
</dbReference>
<evidence type="ECO:0000256" key="1">
    <source>
        <dbReference type="ARBA" id="ARBA00022676"/>
    </source>
</evidence>
<dbReference type="SUPFAM" id="SSF53448">
    <property type="entry name" value="Nucleotide-diphospho-sugar transferases"/>
    <property type="match status" value="1"/>
</dbReference>
<dbReference type="PANTHER" id="PTHR22916">
    <property type="entry name" value="GLYCOSYLTRANSFERASE"/>
    <property type="match status" value="1"/>
</dbReference>
<evidence type="ECO:0000313" key="5">
    <source>
        <dbReference type="Proteomes" id="UP000886786"/>
    </source>
</evidence>
<feature type="domain" description="Glycosyltransferase 2-like" evidence="3">
    <location>
        <begin position="9"/>
        <end position="164"/>
    </location>
</feature>
<dbReference type="CDD" id="cd00761">
    <property type="entry name" value="Glyco_tranf_GTA_type"/>
    <property type="match status" value="1"/>
</dbReference>
<dbReference type="GO" id="GO:0016757">
    <property type="term" value="F:glycosyltransferase activity"/>
    <property type="evidence" value="ECO:0007669"/>
    <property type="project" value="UniProtKB-KW"/>
</dbReference>
<dbReference type="InterPro" id="IPR001173">
    <property type="entry name" value="Glyco_trans_2-like"/>
</dbReference>
<evidence type="ECO:0000259" key="3">
    <source>
        <dbReference type="Pfam" id="PF00535"/>
    </source>
</evidence>
<proteinExistence type="predicted"/>
<dbReference type="InterPro" id="IPR029044">
    <property type="entry name" value="Nucleotide-diphossugar_trans"/>
</dbReference>
<accession>A0A9D1CYF7</accession>
<protein>
    <submittedName>
        <fullName evidence="4">Glycosyltransferase family 2 protein</fullName>
    </submittedName>
</protein>
<evidence type="ECO:0000256" key="2">
    <source>
        <dbReference type="ARBA" id="ARBA00022679"/>
    </source>
</evidence>
<organism evidence="4 5">
    <name type="scientific">Candidatus Coprosoma intestinipullorum</name>
    <dbReference type="NCBI Taxonomy" id="2840752"/>
    <lineage>
        <taxon>Bacteria</taxon>
        <taxon>Bacillati</taxon>
        <taxon>Bacillota</taxon>
        <taxon>Bacillota incertae sedis</taxon>
        <taxon>Candidatus Coprosoma</taxon>
    </lineage>
</organism>
<dbReference type="Pfam" id="PF00535">
    <property type="entry name" value="Glycos_transf_2"/>
    <property type="match status" value="1"/>
</dbReference>
<dbReference type="AlphaFoldDB" id="A0A9D1CYF7"/>
<dbReference type="Proteomes" id="UP000886786">
    <property type="component" value="Unassembled WGS sequence"/>
</dbReference>
<comment type="caution">
    <text evidence="4">The sequence shown here is derived from an EMBL/GenBank/DDBJ whole genome shotgun (WGS) entry which is preliminary data.</text>
</comment>
<keyword evidence="1" id="KW-0328">Glycosyltransferase</keyword>
<gene>
    <name evidence="4" type="ORF">IAB27_00535</name>
</gene>
<reference evidence="4" key="1">
    <citation type="submission" date="2020-10" db="EMBL/GenBank/DDBJ databases">
        <authorList>
            <person name="Gilroy R."/>
        </authorList>
    </citation>
    <scope>NUCLEOTIDE SEQUENCE</scope>
    <source>
        <strain evidence="4">CHK147-3167</strain>
    </source>
</reference>
<evidence type="ECO:0000313" key="4">
    <source>
        <dbReference type="EMBL" id="HIQ90105.1"/>
    </source>
</evidence>
<name>A0A9D1CYF7_9FIRM</name>
<dbReference type="Gene3D" id="3.90.550.10">
    <property type="entry name" value="Spore Coat Polysaccharide Biosynthesis Protein SpsA, Chain A"/>
    <property type="match status" value="1"/>
</dbReference>
<keyword evidence="2" id="KW-0808">Transferase</keyword>
<sequence>MYSEKIKYSFIIPTYNSEKTIFKCLNSVLNQESCDYEVLIIDDGSTDNTLNIVTELSKKNDKIKIKKNSHKGISEIRNIGICNSIGDYIIFVDSDDYVNPELLSVLNKYDDDVIKFSVFCSNGSDRFVQPKFISITGMECLKLFCNSENIFATPWGYAFRRSLFLNNKLFFLKGKTHEDFGLIPLVLIYAKTVSSIEYVGYNYIKRVGSITQETEYEKEISRMYDFIDQFCFVIGSLNNMNIEQLYKKIYNDYFINRLYIKFNNFKRNIKEYYDYDEVVKKCCKKINTFLIKQKLNYRKFT</sequence>
<dbReference type="EMBL" id="DVFV01000015">
    <property type="protein sequence ID" value="HIQ90105.1"/>
    <property type="molecule type" value="Genomic_DNA"/>
</dbReference>